<dbReference type="RefSeq" id="WP_329272520.1">
    <property type="nucleotide sequence ID" value="NZ_CP109011.1"/>
</dbReference>
<organism evidence="2 3">
    <name type="scientific">Streptomyces pseudovenezuelae</name>
    <dbReference type="NCBI Taxonomy" id="67350"/>
    <lineage>
        <taxon>Bacteria</taxon>
        <taxon>Bacillati</taxon>
        <taxon>Actinomycetota</taxon>
        <taxon>Actinomycetes</taxon>
        <taxon>Kitasatosporales</taxon>
        <taxon>Streptomycetaceae</taxon>
        <taxon>Streptomyces</taxon>
        <taxon>Streptomyces aurantiacus group</taxon>
    </lineage>
</organism>
<evidence type="ECO:0000313" key="3">
    <source>
        <dbReference type="Proteomes" id="UP001432168"/>
    </source>
</evidence>
<name>A0ABZ1XBS2_9ACTN</name>
<evidence type="ECO:0000313" key="2">
    <source>
        <dbReference type="EMBL" id="WUT48902.1"/>
    </source>
</evidence>
<accession>A0ABZ1XBS2</accession>
<proteinExistence type="predicted"/>
<keyword evidence="3" id="KW-1185">Reference proteome</keyword>
<keyword evidence="1" id="KW-0812">Transmembrane</keyword>
<protein>
    <submittedName>
        <fullName evidence="2">Uncharacterized protein</fullName>
    </submittedName>
</protein>
<feature type="transmembrane region" description="Helical" evidence="1">
    <location>
        <begin position="13"/>
        <end position="33"/>
    </location>
</feature>
<gene>
    <name evidence="2" type="ORF">OG929_44510</name>
</gene>
<dbReference type="Proteomes" id="UP001432168">
    <property type="component" value="Chromosome"/>
</dbReference>
<evidence type="ECO:0000256" key="1">
    <source>
        <dbReference type="SAM" id="Phobius"/>
    </source>
</evidence>
<keyword evidence="1" id="KW-0472">Membrane</keyword>
<sequence length="46" mass="5050">MQAHFDPPAWLEVLGWVSLAPAGAPAIIADIGLRGARQRMWIMHVV</sequence>
<keyword evidence="1" id="KW-1133">Transmembrane helix</keyword>
<reference evidence="2" key="1">
    <citation type="submission" date="2022-10" db="EMBL/GenBank/DDBJ databases">
        <title>The complete genomes of actinobacterial strains from the NBC collection.</title>
        <authorList>
            <person name="Joergensen T.S."/>
            <person name="Alvarez Arevalo M."/>
            <person name="Sterndorff E.B."/>
            <person name="Faurdal D."/>
            <person name="Vuksanovic O."/>
            <person name="Mourched A.-S."/>
            <person name="Charusanti P."/>
            <person name="Shaw S."/>
            <person name="Blin K."/>
            <person name="Weber T."/>
        </authorList>
    </citation>
    <scope>NUCLEOTIDE SEQUENCE</scope>
    <source>
        <strain evidence="2">NBC_00686</strain>
    </source>
</reference>
<dbReference type="EMBL" id="CP109011">
    <property type="protein sequence ID" value="WUT48902.1"/>
    <property type="molecule type" value="Genomic_DNA"/>
</dbReference>